<dbReference type="Proteomes" id="UP000198634">
    <property type="component" value="Unassembled WGS sequence"/>
</dbReference>
<dbReference type="EMBL" id="FOEP01000003">
    <property type="protein sequence ID" value="SEQ03018.1"/>
    <property type="molecule type" value="Genomic_DNA"/>
</dbReference>
<gene>
    <name evidence="4" type="ORF">SAMN04488092_103336</name>
</gene>
<dbReference type="PROSITE" id="PS51186">
    <property type="entry name" value="GNAT"/>
    <property type="match status" value="1"/>
</dbReference>
<dbReference type="InterPro" id="IPR000182">
    <property type="entry name" value="GNAT_dom"/>
</dbReference>
<dbReference type="SUPFAM" id="SSF55729">
    <property type="entry name" value="Acyl-CoA N-acyltransferases (Nat)"/>
    <property type="match status" value="1"/>
</dbReference>
<dbReference type="RefSeq" id="WP_090269035.1">
    <property type="nucleotide sequence ID" value="NZ_FOEP01000003.1"/>
</dbReference>
<name>A0A1H9CQY0_9RHOB</name>
<evidence type="ECO:0000256" key="2">
    <source>
        <dbReference type="ARBA" id="ARBA00023315"/>
    </source>
</evidence>
<dbReference type="InterPro" id="IPR050832">
    <property type="entry name" value="Bact_Acetyltransf"/>
</dbReference>
<keyword evidence="5" id="KW-1185">Reference proteome</keyword>
<dbReference type="Pfam" id="PF00583">
    <property type="entry name" value="Acetyltransf_1"/>
    <property type="match status" value="1"/>
</dbReference>
<keyword evidence="1" id="KW-0808">Transferase</keyword>
<dbReference type="AlphaFoldDB" id="A0A1H9CQY0"/>
<sequence>MITIEQWNGQTDDIEALARVLHGCVHGGASVGFVLPHPMAEARRFWRDTIQPQVTGGGRVVLFARRETQIVGTGSLVIDTPANQPHRAEVSKLLVHPDHRRQGIARALMTALEGHARTINRRLLTLDTRSGDTAEPLYVSLGFQVAGRIPGYCMDPTGARFESTTYMFKPL</sequence>
<protein>
    <recommendedName>
        <fullName evidence="3">N-acetyltransferase domain-containing protein</fullName>
    </recommendedName>
</protein>
<evidence type="ECO:0000259" key="3">
    <source>
        <dbReference type="PROSITE" id="PS51186"/>
    </source>
</evidence>
<dbReference type="PANTHER" id="PTHR43877">
    <property type="entry name" value="AMINOALKYLPHOSPHONATE N-ACETYLTRANSFERASE-RELATED-RELATED"/>
    <property type="match status" value="1"/>
</dbReference>
<dbReference type="CDD" id="cd04301">
    <property type="entry name" value="NAT_SF"/>
    <property type="match status" value="1"/>
</dbReference>
<evidence type="ECO:0000256" key="1">
    <source>
        <dbReference type="ARBA" id="ARBA00022679"/>
    </source>
</evidence>
<organism evidence="4 5">
    <name type="scientific">Thalassovita taeanensis</name>
    <dbReference type="NCBI Taxonomy" id="657014"/>
    <lineage>
        <taxon>Bacteria</taxon>
        <taxon>Pseudomonadati</taxon>
        <taxon>Pseudomonadota</taxon>
        <taxon>Alphaproteobacteria</taxon>
        <taxon>Rhodobacterales</taxon>
        <taxon>Roseobacteraceae</taxon>
        <taxon>Thalassovita</taxon>
    </lineage>
</organism>
<keyword evidence="2" id="KW-0012">Acyltransferase</keyword>
<dbReference type="InterPro" id="IPR016181">
    <property type="entry name" value="Acyl_CoA_acyltransferase"/>
</dbReference>
<dbReference type="Gene3D" id="3.40.630.30">
    <property type="match status" value="1"/>
</dbReference>
<evidence type="ECO:0000313" key="4">
    <source>
        <dbReference type="EMBL" id="SEQ03018.1"/>
    </source>
</evidence>
<reference evidence="4 5" key="1">
    <citation type="submission" date="2016-10" db="EMBL/GenBank/DDBJ databases">
        <authorList>
            <person name="de Groot N.N."/>
        </authorList>
    </citation>
    <scope>NUCLEOTIDE SEQUENCE [LARGE SCALE GENOMIC DNA]</scope>
    <source>
        <strain evidence="4 5">DSM 22007</strain>
    </source>
</reference>
<dbReference type="OrthoDB" id="3389160at2"/>
<evidence type="ECO:0000313" key="5">
    <source>
        <dbReference type="Proteomes" id="UP000198634"/>
    </source>
</evidence>
<dbReference type="GO" id="GO:0016747">
    <property type="term" value="F:acyltransferase activity, transferring groups other than amino-acyl groups"/>
    <property type="evidence" value="ECO:0007669"/>
    <property type="project" value="InterPro"/>
</dbReference>
<accession>A0A1H9CQY0</accession>
<feature type="domain" description="N-acetyltransferase" evidence="3">
    <location>
        <begin position="2"/>
        <end position="171"/>
    </location>
</feature>
<dbReference type="STRING" id="657014.SAMN04488092_103336"/>
<proteinExistence type="predicted"/>